<dbReference type="eggNOG" id="COG0583">
    <property type="taxonomic scope" value="Bacteria"/>
</dbReference>
<dbReference type="STRING" id="269796.Rru_A1714"/>
<dbReference type="AlphaFoldDB" id="Q2RTN1"/>
<dbReference type="RefSeq" id="WP_011389404.1">
    <property type="nucleotide sequence ID" value="NC_007643.1"/>
</dbReference>
<sequence>MDKSEVTLERLRSFVRVAERGNLSAVARELGLGQSTITRHLRELEEAVGVALLSRTTRRVVLTDEGSRYYADSLQILRLVDQAGEEARAARGAPAGTIRLSCTAALGVLHISGLIFAFQDRYPDIRVDLGLTDERIDLVREGVDIALRLGPLTDSGLKLRPLGLSRRVLVAAPAYLAARGRPAAPGDLAGHDAITMANVAGSDVLELRGPDGQRHRVPVGGRLRVDQGLAAREAFRAGRGFGPTHRWLVDDLVAAGGLEVILPGYTPPAVPLNMLIVPERAAIARVRLLVDFLVERIGQIPGLETS</sequence>
<keyword evidence="2" id="KW-0805">Transcription regulation</keyword>
<evidence type="ECO:0000259" key="5">
    <source>
        <dbReference type="PROSITE" id="PS50931"/>
    </source>
</evidence>
<evidence type="ECO:0000256" key="3">
    <source>
        <dbReference type="ARBA" id="ARBA00023125"/>
    </source>
</evidence>
<evidence type="ECO:0000256" key="2">
    <source>
        <dbReference type="ARBA" id="ARBA00023015"/>
    </source>
</evidence>
<dbReference type="EnsemblBacteria" id="ABC22514">
    <property type="protein sequence ID" value="ABC22514"/>
    <property type="gene ID" value="Rru_A1714"/>
</dbReference>
<proteinExistence type="inferred from homology"/>
<dbReference type="SUPFAM" id="SSF46785">
    <property type="entry name" value="Winged helix' DNA-binding domain"/>
    <property type="match status" value="1"/>
</dbReference>
<gene>
    <name evidence="6" type="ordered locus">Rru_A1714</name>
</gene>
<protein>
    <submittedName>
        <fullName evidence="6">Transcriptional regulator, LysR family</fullName>
    </submittedName>
</protein>
<dbReference type="PROSITE" id="PS50931">
    <property type="entry name" value="HTH_LYSR"/>
    <property type="match status" value="1"/>
</dbReference>
<dbReference type="PANTHER" id="PTHR30537">
    <property type="entry name" value="HTH-TYPE TRANSCRIPTIONAL REGULATOR"/>
    <property type="match status" value="1"/>
</dbReference>
<dbReference type="InterPro" id="IPR036390">
    <property type="entry name" value="WH_DNA-bd_sf"/>
</dbReference>
<reference evidence="6 7" key="1">
    <citation type="journal article" date="2011" name="Stand. Genomic Sci.">
        <title>Complete genome sequence of Rhodospirillum rubrum type strain (S1).</title>
        <authorList>
            <person name="Munk A.C."/>
            <person name="Copeland A."/>
            <person name="Lucas S."/>
            <person name="Lapidus A."/>
            <person name="Del Rio T.G."/>
            <person name="Barry K."/>
            <person name="Detter J.C."/>
            <person name="Hammon N."/>
            <person name="Israni S."/>
            <person name="Pitluck S."/>
            <person name="Brettin T."/>
            <person name="Bruce D."/>
            <person name="Han C."/>
            <person name="Tapia R."/>
            <person name="Gilna P."/>
            <person name="Schmutz J."/>
            <person name="Larimer F."/>
            <person name="Land M."/>
            <person name="Kyrpides N.C."/>
            <person name="Mavromatis K."/>
            <person name="Richardson P."/>
            <person name="Rohde M."/>
            <person name="Goker M."/>
            <person name="Klenk H.P."/>
            <person name="Zhang Y."/>
            <person name="Roberts G.P."/>
            <person name="Reslewic S."/>
            <person name="Schwartz D.C."/>
        </authorList>
    </citation>
    <scope>NUCLEOTIDE SEQUENCE [LARGE SCALE GENOMIC DNA]</scope>
    <source>
        <strain evidence="7">ATCC 11170 / ATH 1.1.1 / DSM 467 / LMG 4362 / NCIMB 8255 / S1</strain>
    </source>
</reference>
<dbReference type="GO" id="GO:0003677">
    <property type="term" value="F:DNA binding"/>
    <property type="evidence" value="ECO:0007669"/>
    <property type="project" value="UniProtKB-KW"/>
</dbReference>
<evidence type="ECO:0000256" key="4">
    <source>
        <dbReference type="ARBA" id="ARBA00023163"/>
    </source>
</evidence>
<dbReference type="KEGG" id="rru:Rru_A1714"/>
<dbReference type="Proteomes" id="UP000001929">
    <property type="component" value="Chromosome"/>
</dbReference>
<keyword evidence="4" id="KW-0804">Transcription</keyword>
<dbReference type="Pfam" id="PF00126">
    <property type="entry name" value="HTH_1"/>
    <property type="match status" value="1"/>
</dbReference>
<dbReference type="EMBL" id="CP000230">
    <property type="protein sequence ID" value="ABC22514.1"/>
    <property type="molecule type" value="Genomic_DNA"/>
</dbReference>
<dbReference type="CDD" id="cd08422">
    <property type="entry name" value="PBP2_CrgA_like"/>
    <property type="match status" value="1"/>
</dbReference>
<evidence type="ECO:0000313" key="7">
    <source>
        <dbReference type="Proteomes" id="UP000001929"/>
    </source>
</evidence>
<dbReference type="InterPro" id="IPR036388">
    <property type="entry name" value="WH-like_DNA-bd_sf"/>
</dbReference>
<dbReference type="PANTHER" id="PTHR30537:SF5">
    <property type="entry name" value="HTH-TYPE TRANSCRIPTIONAL ACTIVATOR TTDR-RELATED"/>
    <property type="match status" value="1"/>
</dbReference>
<evidence type="ECO:0000256" key="1">
    <source>
        <dbReference type="ARBA" id="ARBA00009437"/>
    </source>
</evidence>
<dbReference type="Gene3D" id="3.40.190.290">
    <property type="match status" value="1"/>
</dbReference>
<feature type="domain" description="HTH lysR-type" evidence="5">
    <location>
        <begin position="6"/>
        <end position="63"/>
    </location>
</feature>
<keyword evidence="3" id="KW-0238">DNA-binding</keyword>
<dbReference type="Pfam" id="PF03466">
    <property type="entry name" value="LysR_substrate"/>
    <property type="match status" value="1"/>
</dbReference>
<dbReference type="InterPro" id="IPR000847">
    <property type="entry name" value="LysR_HTH_N"/>
</dbReference>
<keyword evidence="7" id="KW-1185">Reference proteome</keyword>
<evidence type="ECO:0000313" key="6">
    <source>
        <dbReference type="EMBL" id="ABC22514.1"/>
    </source>
</evidence>
<comment type="similarity">
    <text evidence="1">Belongs to the LysR transcriptional regulatory family.</text>
</comment>
<dbReference type="PhylomeDB" id="Q2RTN1"/>
<dbReference type="InterPro" id="IPR005119">
    <property type="entry name" value="LysR_subst-bd"/>
</dbReference>
<accession>Q2RTN1</accession>
<dbReference type="PATRIC" id="fig|269796.9.peg.1791"/>
<organism evidence="6 7">
    <name type="scientific">Rhodospirillum rubrum (strain ATCC 11170 / ATH 1.1.1 / DSM 467 / LMG 4362 / NCIMB 8255 / S1)</name>
    <dbReference type="NCBI Taxonomy" id="269796"/>
    <lineage>
        <taxon>Bacteria</taxon>
        <taxon>Pseudomonadati</taxon>
        <taxon>Pseudomonadota</taxon>
        <taxon>Alphaproteobacteria</taxon>
        <taxon>Rhodospirillales</taxon>
        <taxon>Rhodospirillaceae</taxon>
        <taxon>Rhodospirillum</taxon>
    </lineage>
</organism>
<dbReference type="Gene3D" id="1.10.10.10">
    <property type="entry name" value="Winged helix-like DNA-binding domain superfamily/Winged helix DNA-binding domain"/>
    <property type="match status" value="1"/>
</dbReference>
<dbReference type="GO" id="GO:0003700">
    <property type="term" value="F:DNA-binding transcription factor activity"/>
    <property type="evidence" value="ECO:0007669"/>
    <property type="project" value="InterPro"/>
</dbReference>
<dbReference type="InterPro" id="IPR058163">
    <property type="entry name" value="LysR-type_TF_proteobact-type"/>
</dbReference>
<name>Q2RTN1_RHORT</name>
<dbReference type="SUPFAM" id="SSF53850">
    <property type="entry name" value="Periplasmic binding protein-like II"/>
    <property type="match status" value="1"/>
</dbReference>
<dbReference type="HOGENOM" id="CLU_039613_16_2_5"/>
<dbReference type="FunFam" id="1.10.10.10:FF:000001">
    <property type="entry name" value="LysR family transcriptional regulator"/>
    <property type="match status" value="1"/>
</dbReference>